<keyword evidence="6" id="KW-0560">Oxidoreductase</keyword>
<comment type="similarity">
    <text evidence="2">Belongs to the FAD-binding monooxygenase family.</text>
</comment>
<dbReference type="InterPro" id="IPR036188">
    <property type="entry name" value="FAD/NAD-bd_sf"/>
</dbReference>
<dbReference type="RefSeq" id="XP_007388341.1">
    <property type="nucleotide sequence ID" value="XM_007388279.1"/>
</dbReference>
<dbReference type="HOGENOM" id="CLU_006937_8_0_1"/>
<dbReference type="AlphaFoldDB" id="R7S5A6"/>
<evidence type="ECO:0000256" key="8">
    <source>
        <dbReference type="SAM" id="Phobius"/>
    </source>
</evidence>
<dbReference type="Proteomes" id="UP000054196">
    <property type="component" value="Unassembled WGS sequence"/>
</dbReference>
<accession>R7S5A6</accession>
<dbReference type="InterPro" id="IPR023753">
    <property type="entry name" value="FAD/NAD-binding_dom"/>
</dbReference>
<reference evidence="11" key="1">
    <citation type="journal article" date="2012" name="Science">
        <title>The Paleozoic origin of enzymatic lignin decomposition reconstructed from 31 fungal genomes.</title>
        <authorList>
            <person name="Floudas D."/>
            <person name="Binder M."/>
            <person name="Riley R."/>
            <person name="Barry K."/>
            <person name="Blanchette R.A."/>
            <person name="Henrissat B."/>
            <person name="Martinez A.T."/>
            <person name="Otillar R."/>
            <person name="Spatafora J.W."/>
            <person name="Yadav J.S."/>
            <person name="Aerts A."/>
            <person name="Benoit I."/>
            <person name="Boyd A."/>
            <person name="Carlson A."/>
            <person name="Copeland A."/>
            <person name="Coutinho P.M."/>
            <person name="de Vries R.P."/>
            <person name="Ferreira P."/>
            <person name="Findley K."/>
            <person name="Foster B."/>
            <person name="Gaskell J."/>
            <person name="Glotzer D."/>
            <person name="Gorecki P."/>
            <person name="Heitman J."/>
            <person name="Hesse C."/>
            <person name="Hori C."/>
            <person name="Igarashi K."/>
            <person name="Jurgens J.A."/>
            <person name="Kallen N."/>
            <person name="Kersten P."/>
            <person name="Kohler A."/>
            <person name="Kuees U."/>
            <person name="Kumar T.K.A."/>
            <person name="Kuo A."/>
            <person name="LaButti K."/>
            <person name="Larrondo L.F."/>
            <person name="Lindquist E."/>
            <person name="Ling A."/>
            <person name="Lombard V."/>
            <person name="Lucas S."/>
            <person name="Lundell T."/>
            <person name="Martin R."/>
            <person name="McLaughlin D.J."/>
            <person name="Morgenstern I."/>
            <person name="Morin E."/>
            <person name="Murat C."/>
            <person name="Nagy L.G."/>
            <person name="Nolan M."/>
            <person name="Ohm R.A."/>
            <person name="Patyshakuliyeva A."/>
            <person name="Rokas A."/>
            <person name="Ruiz-Duenas F.J."/>
            <person name="Sabat G."/>
            <person name="Salamov A."/>
            <person name="Samejima M."/>
            <person name="Schmutz J."/>
            <person name="Slot J.C."/>
            <person name="St John F."/>
            <person name="Stenlid J."/>
            <person name="Sun H."/>
            <person name="Sun S."/>
            <person name="Syed K."/>
            <person name="Tsang A."/>
            <person name="Wiebenga A."/>
            <person name="Young D."/>
            <person name="Pisabarro A."/>
            <person name="Eastwood D.C."/>
            <person name="Martin F."/>
            <person name="Cullen D."/>
            <person name="Grigoriev I.V."/>
            <person name="Hibbett D.S."/>
        </authorList>
    </citation>
    <scope>NUCLEOTIDE SEQUENCE [LARGE SCALE GENOMIC DNA]</scope>
    <source>
        <strain evidence="11">HHB-11173 SS5</strain>
    </source>
</reference>
<evidence type="ECO:0000256" key="2">
    <source>
        <dbReference type="ARBA" id="ARBA00010139"/>
    </source>
</evidence>
<keyword evidence="3" id="KW-0285">Flavoprotein</keyword>
<dbReference type="PANTHER" id="PTHR43098:SF3">
    <property type="entry name" value="L-ORNITHINE N(5)-MONOOXYGENASE-RELATED"/>
    <property type="match status" value="1"/>
</dbReference>
<dbReference type="Pfam" id="PF07992">
    <property type="entry name" value="Pyr_redox_2"/>
    <property type="match status" value="1"/>
</dbReference>
<evidence type="ECO:0000256" key="1">
    <source>
        <dbReference type="ARBA" id="ARBA00001974"/>
    </source>
</evidence>
<sequence>MARATFSVMDLLLPKLFWGILLWLVVFYGKKPACICGREEGWGNESEGRHTPISVELATVAVVRSVLDLSAFLCAVGGTASQTDSYADHLEVDVLIVGAGFGGVYLLHKLRDEYGMKVKVVEAGKDLGGIWHWNCYPGARVDSTVPVYELSIEKLWKNWNWTEKYPGYAELRAYFDFVDQQLDIKKDVAFDSKVVRAQFDKPSQRWVVKMEDGRTAYSRFFICATGFAAKRYFPDWPGLEKFKGIMHHSSFWPNEGVDVTGKKVAVIGTGCTGIQIVQETAKIAASVTVFQRTPNIALPMQQEKLNKDAQEAQKKDYPELYRYRLRTPKGHAMEPADRNTFDDTPEQREAFFEQLWQKGGFSFVASAYKDLALNEKANDEAYQFWANKTRARITDPVKRDLLAPLQKLHPLGAKRPSLEQDFYEVIDRPENELVDAKKTPIVEVTAKGIKTADGKEREFDVIALATGFDSLTGGLKDMGLKDVNGVDLSEKWKNGTYSYLGMTLSGFPNLFYVYGPQGPTALSNGPSCIELQADWIIDAITKMRKEGISSIEPTMASEQEWHDKVEMLSKNTLFHNTDSWYMGANIPGKPREQLNYPGGLPQYTRECRKALDNGFEGFVTA</sequence>
<dbReference type="PANTHER" id="PTHR43098">
    <property type="entry name" value="L-ORNITHINE N(5)-MONOOXYGENASE-RELATED"/>
    <property type="match status" value="1"/>
</dbReference>
<keyword evidence="7" id="KW-0503">Monooxygenase</keyword>
<keyword evidence="8" id="KW-0472">Membrane</keyword>
<proteinExistence type="inferred from homology"/>
<dbReference type="KEGG" id="psq:PUNSTDRAFT_138588"/>
<dbReference type="GO" id="GO:0004497">
    <property type="term" value="F:monooxygenase activity"/>
    <property type="evidence" value="ECO:0007669"/>
    <property type="project" value="UniProtKB-KW"/>
</dbReference>
<dbReference type="GeneID" id="18880111"/>
<dbReference type="OrthoDB" id="66881at2759"/>
<evidence type="ECO:0000259" key="9">
    <source>
        <dbReference type="Pfam" id="PF07992"/>
    </source>
</evidence>
<evidence type="ECO:0000313" key="10">
    <source>
        <dbReference type="EMBL" id="EIN04546.1"/>
    </source>
</evidence>
<dbReference type="eggNOG" id="KOG1399">
    <property type="taxonomic scope" value="Eukaryota"/>
</dbReference>
<feature type="domain" description="FAD/NAD(P)-binding" evidence="9">
    <location>
        <begin position="93"/>
        <end position="315"/>
    </location>
</feature>
<evidence type="ECO:0000256" key="7">
    <source>
        <dbReference type="ARBA" id="ARBA00023033"/>
    </source>
</evidence>
<name>R7S5A6_PUNST</name>
<feature type="transmembrane region" description="Helical" evidence="8">
    <location>
        <begin position="12"/>
        <end position="29"/>
    </location>
</feature>
<dbReference type="OMA" id="REAYWER"/>
<evidence type="ECO:0000256" key="5">
    <source>
        <dbReference type="ARBA" id="ARBA00022857"/>
    </source>
</evidence>
<dbReference type="InterPro" id="IPR050775">
    <property type="entry name" value="FAD-binding_Monooxygenases"/>
</dbReference>
<keyword evidence="8" id="KW-1133">Transmembrane helix</keyword>
<evidence type="ECO:0000256" key="6">
    <source>
        <dbReference type="ARBA" id="ARBA00023002"/>
    </source>
</evidence>
<keyword evidence="4" id="KW-0274">FAD</keyword>
<evidence type="ECO:0000313" key="11">
    <source>
        <dbReference type="Proteomes" id="UP000054196"/>
    </source>
</evidence>
<organism evidence="10 11">
    <name type="scientific">Punctularia strigosozonata (strain HHB-11173)</name>
    <name type="common">White-rot fungus</name>
    <dbReference type="NCBI Taxonomy" id="741275"/>
    <lineage>
        <taxon>Eukaryota</taxon>
        <taxon>Fungi</taxon>
        <taxon>Dikarya</taxon>
        <taxon>Basidiomycota</taxon>
        <taxon>Agaricomycotina</taxon>
        <taxon>Agaricomycetes</taxon>
        <taxon>Corticiales</taxon>
        <taxon>Punctulariaceae</taxon>
        <taxon>Punctularia</taxon>
    </lineage>
</organism>
<keyword evidence="5" id="KW-0521">NADP</keyword>
<comment type="cofactor">
    <cofactor evidence="1">
        <name>FAD</name>
        <dbReference type="ChEBI" id="CHEBI:57692"/>
    </cofactor>
</comment>
<evidence type="ECO:0000256" key="4">
    <source>
        <dbReference type="ARBA" id="ARBA00022827"/>
    </source>
</evidence>
<protein>
    <submittedName>
        <fullName evidence="10">FAD/NAD(P)-binding domain-containing protein</fullName>
    </submittedName>
</protein>
<keyword evidence="11" id="KW-1185">Reference proteome</keyword>
<dbReference type="EMBL" id="JH687554">
    <property type="protein sequence ID" value="EIN04546.1"/>
    <property type="molecule type" value="Genomic_DNA"/>
</dbReference>
<dbReference type="Gene3D" id="3.50.50.60">
    <property type="entry name" value="FAD/NAD(P)-binding domain"/>
    <property type="match status" value="3"/>
</dbReference>
<evidence type="ECO:0000256" key="3">
    <source>
        <dbReference type="ARBA" id="ARBA00022630"/>
    </source>
</evidence>
<gene>
    <name evidence="10" type="ORF">PUNSTDRAFT_138588</name>
</gene>
<keyword evidence="8" id="KW-0812">Transmembrane</keyword>
<dbReference type="SUPFAM" id="SSF51905">
    <property type="entry name" value="FAD/NAD(P)-binding domain"/>
    <property type="match status" value="2"/>
</dbReference>
<dbReference type="PRINTS" id="PR00411">
    <property type="entry name" value="PNDRDTASEI"/>
</dbReference>